<sequence>MAELGADADPNEAADDVATAVEELEITSEDVTTDATADETPELLETAALDDPCEDVDGVAGSPADDGAAEDSSTEDATGEDTTKDDDTVEWNEFADDDTADDTGGADNELALCATSLDVKAVKDEDEAGCEGEGTVALEEGASTGEDEGALEDSKMEEGTSELADALFTAAEEEVPLGEDDVSDDEVEAELCAEIEDDEEIGSEKEMVGESNDPLPLALNLYFDDKMLIVNKSDNGDDEAKFPNASIPSEDISNDPVPKDLSLADGNSTPSNEDSAMISSLEGPTSVSTTDCSSVVPTDGGILLSGDHFGKTVLPASKQEAADHADLPEDHEQAQTALEVDSANNVVGSEGKQPVDMSNAESTGHISMGVNGVPSGPPNNQAAMDGATTTVPTGTNAPLVDVDTADREDARVDTTSIRRIPLDLVNAVRGLYRILDLVSEPGSGGLVDKIIIAQESFGRFANDICPGSYQSMTHVKFSDLDKFSIKPLGIYGSKEEIVRFLKDLDVIDEDVSRLLVQSKDDTTDATGPVLRAGLYFLCDPVQQSTVYVVFWPESTTWDDNATSSVQRNRVTFMRYLTKITDQVVALISDEHANTIVWAEEDDSLDCDEDENDRLFTFNVAKTKEQEEGVSMRPGFEVCTVLIDDCDIEVNGILYAQVQHPSIKLPAVDNENPLSREAYMPRLVSGETCIGFLTATYRPSRDKELQYRDAMTSVRLRDFLREGSFQLHSELSESALEILLEHGLDKRALDQVKTMREQRAAVQTTVRDEASKSEKHIEQDIERTNPSLVSALSAEMAAVVINHFGCGAFEMDKLVPPHSKRESYSIAQADEMLSTLAVVNPKVNEVRRQIRHDSKLKDIASKKYKKAREHLWDLRSAFDRSPELSESDQRAMVESPPSHRHDSSHTKGGLVHGIKSSEDILDIDDKAFLGGLPEVVAKYPVLASLAEQVFSLASEHFASHINKEVHKFAKSLEDTQRNDCKKQVRMSADHQIKAICDSTRTDFLHAVQDVFIKNMHEIVIIRNVQEQQNTWSSHNHYNYTRSRNGTGYAQYVLNGTKRTQDPPSVQHIVRTLQLTEGDKHASQLDQMHVPRPRVYDNSSFTFGLSLSQRILHIQLLDGQRCLLVVEDADGVAVYLEQAQHIAAAAERRQCKKQLRRERVGNDVLMAYDESKRMLAVCAVEKMMLHIFVFDEHFKSLQGYGSAVDLRAWYDLTAELKLLFVVFRGGGHEELALADQAGRIRTYSFATQQFRPAIVQLQRKPLGLVSSPDGSCLSVLDPQDDSVYLQAYHWSSFGSTQGISLDLSDLSADFFGITSFVNRSRCHFVGLDISQSRLQSVLLDITHKATEFTFKADRQEPQKNTSVANSAHNSLIDCHRDVWTRFPVVPAVQRRTNQLAVRQPHALTFVSKMDPELFAPYFGNLVRLFQTMTRKPVDGVLDDIQVCGTTYRAFLKQKQQNLSLFTAGDWLVNTLCLIPIHLAVARDNRFVPLKDGVWSTEQERSLLGATVDQVIDNLTFGWYESIFQSYMASKPVRVVSSMGEQSVGKSFALNHLVDTSFAGSAMRTTEGVWMSVTPTDEALIVALDFEGVHSIERSAQEDSLLVLFNTALSNLVLFRNNFALSRDITGLFQSFQSSATVLDPASNPSLFKSTLVIIIKDVVDSDKKEITKEFSLKFQRIVEVEQESNFISRLHAGKLAIIPWPVIESRQFYSLFPTLKKMLDRQIVTHPKGGIFLQTMKTLMAKLKTNDWGALDQNLASHRMQQLLNLLPSALKYGAVEVEPDFEPLMDLDNGLPIDLPDTDARFYVPSTSPNSEFMDQESSDRYLYQLQIRWNKFSTRQKEPEATWTEELGLHLAELARLRVEHVQRWLSANMARFQSDSTVFDTIGRAFETMAVTLRVNIQLCNLQCAECQLLCLLGRHHEGPHNCRTNHSCIHDCQFAAEHGESLEHCGLPVSPFLGTPTFASAILIAPL</sequence>
<protein>
    <submittedName>
        <fullName evidence="1">Uncharacterized protein</fullName>
    </submittedName>
</protein>
<dbReference type="EMBL" id="JANHOG010000283">
    <property type="protein sequence ID" value="KAJ3555967.1"/>
    <property type="molecule type" value="Genomic_DNA"/>
</dbReference>
<accession>A0ACC1T907</accession>
<keyword evidence="2" id="KW-1185">Reference proteome</keyword>
<reference evidence="1" key="1">
    <citation type="submission" date="2022-07" db="EMBL/GenBank/DDBJ databases">
        <title>Genome Sequence of Phlebia brevispora.</title>
        <authorList>
            <person name="Buettner E."/>
        </authorList>
    </citation>
    <scope>NUCLEOTIDE SEQUENCE</scope>
    <source>
        <strain evidence="1">MPL23</strain>
    </source>
</reference>
<proteinExistence type="predicted"/>
<name>A0ACC1T907_9APHY</name>
<organism evidence="1 2">
    <name type="scientific">Phlebia brevispora</name>
    <dbReference type="NCBI Taxonomy" id="194682"/>
    <lineage>
        <taxon>Eukaryota</taxon>
        <taxon>Fungi</taxon>
        <taxon>Dikarya</taxon>
        <taxon>Basidiomycota</taxon>
        <taxon>Agaricomycotina</taxon>
        <taxon>Agaricomycetes</taxon>
        <taxon>Polyporales</taxon>
        <taxon>Meruliaceae</taxon>
        <taxon>Phlebia</taxon>
    </lineage>
</organism>
<gene>
    <name evidence="1" type="ORF">NM688_g2284</name>
</gene>
<evidence type="ECO:0000313" key="1">
    <source>
        <dbReference type="EMBL" id="KAJ3555967.1"/>
    </source>
</evidence>
<dbReference type="Proteomes" id="UP001148662">
    <property type="component" value="Unassembled WGS sequence"/>
</dbReference>
<evidence type="ECO:0000313" key="2">
    <source>
        <dbReference type="Proteomes" id="UP001148662"/>
    </source>
</evidence>
<comment type="caution">
    <text evidence="1">The sequence shown here is derived from an EMBL/GenBank/DDBJ whole genome shotgun (WGS) entry which is preliminary data.</text>
</comment>